<dbReference type="RefSeq" id="XP_056541194.1">
    <property type="nucleotide sequence ID" value="XM_056688765.1"/>
</dbReference>
<reference evidence="2" key="1">
    <citation type="submission" date="2022-11" db="EMBL/GenBank/DDBJ databases">
        <authorList>
            <person name="Petersen C."/>
        </authorList>
    </citation>
    <scope>NUCLEOTIDE SEQUENCE</scope>
    <source>
        <strain evidence="2">IBT 26290</strain>
    </source>
</reference>
<evidence type="ECO:0000313" key="3">
    <source>
        <dbReference type="Proteomes" id="UP001149163"/>
    </source>
</evidence>
<sequence length="124" mass="13745">MSSPSLSRNVGHHLHHRPDEQEQDQSGGTWMNPDLFQNVASSIPGIEGTEGRTALPGHLIPLHGFIQPPLAHVSRIATPSQWTPPDANDPNLWQPHEVWNTLDQNVGMQDFPVRNQAPQSPESE</sequence>
<protein>
    <submittedName>
        <fullName evidence="2">Uncharacterized protein</fullName>
    </submittedName>
</protein>
<feature type="region of interest" description="Disordered" evidence="1">
    <location>
        <begin position="1"/>
        <end position="35"/>
    </location>
</feature>
<name>A0A9W9HXY8_9EURO</name>
<evidence type="ECO:0000313" key="2">
    <source>
        <dbReference type="EMBL" id="KAJ5159636.1"/>
    </source>
</evidence>
<comment type="caution">
    <text evidence="2">The sequence shown here is derived from an EMBL/GenBank/DDBJ whole genome shotgun (WGS) entry which is preliminary data.</text>
</comment>
<accession>A0A9W9HXY8</accession>
<reference evidence="2" key="2">
    <citation type="journal article" date="2023" name="IMA Fungus">
        <title>Comparative genomic study of the Penicillium genus elucidates a diverse pangenome and 15 lateral gene transfer events.</title>
        <authorList>
            <person name="Petersen C."/>
            <person name="Sorensen T."/>
            <person name="Nielsen M.R."/>
            <person name="Sondergaard T.E."/>
            <person name="Sorensen J.L."/>
            <person name="Fitzpatrick D.A."/>
            <person name="Frisvad J.C."/>
            <person name="Nielsen K.L."/>
        </authorList>
    </citation>
    <scope>NUCLEOTIDE SEQUENCE</scope>
    <source>
        <strain evidence="2">IBT 26290</strain>
    </source>
</reference>
<evidence type="ECO:0000256" key="1">
    <source>
        <dbReference type="SAM" id="MobiDB-lite"/>
    </source>
</evidence>
<proteinExistence type="predicted"/>
<keyword evidence="3" id="KW-1185">Reference proteome</keyword>
<dbReference type="GeneID" id="81427941"/>
<dbReference type="AlphaFoldDB" id="A0A9W9HXY8"/>
<dbReference type="EMBL" id="JAPQKN010000004">
    <property type="protein sequence ID" value="KAJ5159636.1"/>
    <property type="molecule type" value="Genomic_DNA"/>
</dbReference>
<gene>
    <name evidence="2" type="ORF">N7482_006640</name>
</gene>
<organism evidence="2 3">
    <name type="scientific">Penicillium canariense</name>
    <dbReference type="NCBI Taxonomy" id="189055"/>
    <lineage>
        <taxon>Eukaryota</taxon>
        <taxon>Fungi</taxon>
        <taxon>Dikarya</taxon>
        <taxon>Ascomycota</taxon>
        <taxon>Pezizomycotina</taxon>
        <taxon>Eurotiomycetes</taxon>
        <taxon>Eurotiomycetidae</taxon>
        <taxon>Eurotiales</taxon>
        <taxon>Aspergillaceae</taxon>
        <taxon>Penicillium</taxon>
    </lineage>
</organism>
<dbReference type="Proteomes" id="UP001149163">
    <property type="component" value="Unassembled WGS sequence"/>
</dbReference>